<dbReference type="GO" id="GO:0005737">
    <property type="term" value="C:cytoplasm"/>
    <property type="evidence" value="ECO:0007669"/>
    <property type="project" value="TreeGrafter"/>
</dbReference>
<comment type="caution">
    <text evidence="2">The sequence shown here is derived from an EMBL/GenBank/DDBJ whole genome shotgun (WGS) entry which is preliminary data.</text>
</comment>
<reference evidence="2" key="1">
    <citation type="journal article" date="2020" name="mSystems">
        <title>Genome- and Community-Level Interaction Insights into Carbon Utilization and Element Cycling Functions of Hydrothermarchaeota in Hydrothermal Sediment.</title>
        <authorList>
            <person name="Zhou Z."/>
            <person name="Liu Y."/>
            <person name="Xu W."/>
            <person name="Pan J."/>
            <person name="Luo Z.H."/>
            <person name="Li M."/>
        </authorList>
    </citation>
    <scope>NUCLEOTIDE SEQUENCE [LARGE SCALE GENOMIC DNA]</scope>
    <source>
        <strain evidence="2">SpSt-289</strain>
    </source>
</reference>
<evidence type="ECO:0000259" key="1">
    <source>
        <dbReference type="Pfam" id="PF01712"/>
    </source>
</evidence>
<proteinExistence type="predicted"/>
<dbReference type="Gene3D" id="3.40.50.300">
    <property type="entry name" value="P-loop containing nucleotide triphosphate hydrolases"/>
    <property type="match status" value="1"/>
</dbReference>
<dbReference type="GO" id="GO:0019136">
    <property type="term" value="F:deoxynucleoside kinase activity"/>
    <property type="evidence" value="ECO:0007669"/>
    <property type="project" value="TreeGrafter"/>
</dbReference>
<dbReference type="EMBL" id="DSMG01000102">
    <property type="protein sequence ID" value="HDX31922.1"/>
    <property type="molecule type" value="Genomic_DNA"/>
</dbReference>
<evidence type="ECO:0000313" key="2">
    <source>
        <dbReference type="EMBL" id="HDX31922.1"/>
    </source>
</evidence>
<dbReference type="SUPFAM" id="SSF52540">
    <property type="entry name" value="P-loop containing nucleoside triphosphate hydrolases"/>
    <property type="match status" value="1"/>
</dbReference>
<protein>
    <recommendedName>
        <fullName evidence="1">Deoxynucleoside kinase domain-containing protein</fullName>
    </recommendedName>
</protein>
<gene>
    <name evidence="2" type="ORF">ENQ20_10590</name>
</gene>
<name>A0A7C1JL33_9CHLR</name>
<dbReference type="InterPro" id="IPR050566">
    <property type="entry name" value="Deoxyribonucleoside_kinase"/>
</dbReference>
<organism evidence="2">
    <name type="scientific">Caldilinea aerophila</name>
    <dbReference type="NCBI Taxonomy" id="133453"/>
    <lineage>
        <taxon>Bacteria</taxon>
        <taxon>Bacillati</taxon>
        <taxon>Chloroflexota</taxon>
        <taxon>Caldilineae</taxon>
        <taxon>Caldilineales</taxon>
        <taxon>Caldilineaceae</taxon>
        <taxon>Caldilinea</taxon>
    </lineage>
</organism>
<dbReference type="InterPro" id="IPR027417">
    <property type="entry name" value="P-loop_NTPase"/>
</dbReference>
<sequence length="214" mass="23954">MAINSGTLIAVIGNTAVGKTTLVERLKQAAPFTTGLEQHAERPFQRLLVEDLRAGRGHRYALANQLDYLLLRAEQELAIRSQSGRGLVDGGLDEDFYVFTRGFHALGILDDAEFALCERFYRFVRALQPEPDLYLLLHAPLQLLAARMKQRARPVEIATVDSLPLLQQQIDAWMQRIPPERLIVLDASTPALLTPQGIERLLMTIDQRLTASVS</sequence>
<dbReference type="AlphaFoldDB" id="A0A7C1JL33"/>
<dbReference type="Pfam" id="PF01712">
    <property type="entry name" value="dNK"/>
    <property type="match status" value="1"/>
</dbReference>
<feature type="domain" description="Deoxynucleoside kinase" evidence="1">
    <location>
        <begin position="9"/>
        <end position="194"/>
    </location>
</feature>
<accession>A0A7C1JL33</accession>
<dbReference type="PANTHER" id="PTHR10513:SF35">
    <property type="entry name" value="DEOXYADENOSINE KINASE"/>
    <property type="match status" value="1"/>
</dbReference>
<dbReference type="InterPro" id="IPR031314">
    <property type="entry name" value="DNK_dom"/>
</dbReference>
<dbReference type="PANTHER" id="PTHR10513">
    <property type="entry name" value="DEOXYNUCLEOSIDE KINASE"/>
    <property type="match status" value="1"/>
</dbReference>